<evidence type="ECO:0000256" key="6">
    <source>
        <dbReference type="SAM" id="MobiDB-lite"/>
    </source>
</evidence>
<evidence type="ECO:0000313" key="8">
    <source>
        <dbReference type="RefSeq" id="XP_031400647.1"/>
    </source>
</evidence>
<dbReference type="SUPFAM" id="SSF57997">
    <property type="entry name" value="Tropomyosin"/>
    <property type="match status" value="1"/>
</dbReference>
<name>A0A6P8DT88_PUNGR</name>
<feature type="coiled-coil region" evidence="5">
    <location>
        <begin position="430"/>
        <end position="558"/>
    </location>
</feature>
<proteinExistence type="inferred from homology"/>
<gene>
    <name evidence="8" type="primary">LOC116210754</name>
</gene>
<dbReference type="RefSeq" id="XP_031400647.1">
    <property type="nucleotide sequence ID" value="XM_031544787.1"/>
</dbReference>
<accession>A0A6P8DT88</accession>
<feature type="coiled-coil region" evidence="5">
    <location>
        <begin position="584"/>
        <end position="743"/>
    </location>
</feature>
<dbReference type="GO" id="GO:0006997">
    <property type="term" value="P:nucleus organization"/>
    <property type="evidence" value="ECO:0007669"/>
    <property type="project" value="InterPro"/>
</dbReference>
<feature type="coiled-coil region" evidence="5">
    <location>
        <begin position="69"/>
        <end position="363"/>
    </location>
</feature>
<dbReference type="GeneID" id="116210754"/>
<feature type="compositionally biased region" description="Basic and acidic residues" evidence="6">
    <location>
        <begin position="1048"/>
        <end position="1058"/>
    </location>
</feature>
<evidence type="ECO:0000256" key="4">
    <source>
        <dbReference type="ARBA" id="ARBA00024208"/>
    </source>
</evidence>
<protein>
    <submittedName>
        <fullName evidence="8">Protein CROWDED NUCLEI 2-like</fullName>
    </submittedName>
</protein>
<dbReference type="GO" id="GO:0005652">
    <property type="term" value="C:nuclear lamina"/>
    <property type="evidence" value="ECO:0007669"/>
    <property type="project" value="UniProtKB-SubCell"/>
</dbReference>
<feature type="compositionally biased region" description="Polar residues" evidence="6">
    <location>
        <begin position="880"/>
        <end position="901"/>
    </location>
</feature>
<evidence type="ECO:0000256" key="1">
    <source>
        <dbReference type="ARBA" id="ARBA00023054"/>
    </source>
</evidence>
<keyword evidence="2" id="KW-0539">Nucleus</keyword>
<feature type="region of interest" description="Disordered" evidence="6">
    <location>
        <begin position="935"/>
        <end position="1081"/>
    </location>
</feature>
<feature type="region of interest" description="Disordered" evidence="6">
    <location>
        <begin position="1131"/>
        <end position="1156"/>
    </location>
</feature>
<feature type="region of interest" description="Disordered" evidence="6">
    <location>
        <begin position="851"/>
        <end position="923"/>
    </location>
</feature>
<evidence type="ECO:0000313" key="7">
    <source>
        <dbReference type="Proteomes" id="UP000515151"/>
    </source>
</evidence>
<feature type="compositionally biased region" description="Basic residues" evidence="6">
    <location>
        <begin position="902"/>
        <end position="922"/>
    </location>
</feature>
<feature type="compositionally biased region" description="Basic and acidic residues" evidence="6">
    <location>
        <begin position="856"/>
        <end position="879"/>
    </location>
</feature>
<sequence length="1171" mass="135566">MSTPHRKGYLALSLTPRSEASRSAAKGKAVAGPPLGLLDDNGRGGVGVGGGEGLEDWRRFREAGLLDEAAMERRDRQALADRVSKLQNELTDYQHHMGLLLMEKTQLADNFEELRKALAEAQELLKREQTAHLIAISEAEKREDNLRKALSFEKQCMADLEKALRELRAEEGQKNLESEAKLANANSLVAGIGDKSLEVRGKLHDAEAKLAEVNRKCSQLDVKMQELERRDSVLREERRSLKIEQEEHKAAFFKQREDLREWEKKLQERERRLSEDRRIINEREEKANESDRILRQKERDLQGAESRIESSTSSLKEKEEDINRRLEDLVMKEKEADSLGSILQRKEEELRALEEKLNIREKREIQKVLEEQRIILDGKLLQFESELEERRKSVDKELRSRVEEVERKEADVSHKEEKLVKREQTVDMKMERVKEKEKDLDARMKTLKEKEKSMKLEEKRLEIEKKQMLADIESLQNLKDELENIRADNAQKEMDIRKEEESLRITAEERSEHLRLQAELKMEIEKCQSQRELLLKEAEELKEERERFETEWDVLDEKRAAVTEEQRKVLEEKESLKKWQLSEEERLKRQKLETENIKRELETLRLENESLNAKMRHEELDLSEKAEDERKQMLQEFEVMKMELEASLRSRQGEVEKELLVRGRELEAQRDAELKKINELKENALRELDEARSEKLRIQKEKQNLEQNKKQLHVDQLKMREDIDQLVALSQKLKEKREKFLRERDRFHDFVEKLKSCGNCGDLTREFLLSDLQSPEMGDKEDFVLPGLVDELSKSGQINTSPLNRTAANNSSAGGPISWLRKCTLKILSPSKKIDNDVETDERTRRFSIVGVEPESSSHVRDLKSDDDVKRADDAHEQSVDNNSYLSSQMQQEVPEDSQQSRLRRGQPRTRNQRGRVYRNRSVKAVVEDARTFLGDDLPPELKHNDEVQPDDDVTNQDSPRAENASRNGRRKRQHAESSRMTGSEMHAADSEGPSDSVTVGGGGRKKRRHTAVAPSAVQTPGQTRYNLRRHRPTSSAVAVETSSDMNQEGKKEHDKCKAAKATASEVNSLPARDRDDDDGIHSRMAQVTTVKTVEEKIVRFTTADTIDENADAPAVVQTADLIEEVNDTQEFYEEEDAGNEAEEAEDDYDEEADHLGEASITKKIWTFFTT</sequence>
<dbReference type="PANTHER" id="PTHR31908:SF9">
    <property type="entry name" value="PROTEIN CROWDED NUCLEI 3"/>
    <property type="match status" value="1"/>
</dbReference>
<reference evidence="8" key="2">
    <citation type="submission" date="2025-08" db="UniProtKB">
        <authorList>
            <consortium name="RefSeq"/>
        </authorList>
    </citation>
    <scope>IDENTIFICATION</scope>
    <source>
        <tissue evidence="8">Leaf</tissue>
    </source>
</reference>
<feature type="compositionally biased region" description="Acidic residues" evidence="6">
    <location>
        <begin position="1131"/>
        <end position="1153"/>
    </location>
</feature>
<evidence type="ECO:0000256" key="2">
    <source>
        <dbReference type="ARBA" id="ARBA00023242"/>
    </source>
</evidence>
<reference evidence="7" key="1">
    <citation type="journal article" date="2020" name="Plant Biotechnol. J.">
        <title>The pomegranate (Punica granatum L.) draft genome dissects genetic divergence between soft- and hard-seeded cultivars.</title>
        <authorList>
            <person name="Luo X."/>
            <person name="Li H."/>
            <person name="Wu Z."/>
            <person name="Yao W."/>
            <person name="Zhao P."/>
            <person name="Cao D."/>
            <person name="Yu H."/>
            <person name="Li K."/>
            <person name="Poudel K."/>
            <person name="Zhao D."/>
            <person name="Zhang F."/>
            <person name="Xia X."/>
            <person name="Chen L."/>
            <person name="Wang Q."/>
            <person name="Jing D."/>
            <person name="Cao S."/>
        </authorList>
    </citation>
    <scope>NUCLEOTIDE SEQUENCE [LARGE SCALE GENOMIC DNA]</scope>
    <source>
        <strain evidence="7">cv. Tunisia</strain>
    </source>
</reference>
<comment type="similarity">
    <text evidence="4">Belongs to the CRWN family.</text>
</comment>
<keyword evidence="7" id="KW-1185">Reference proteome</keyword>
<dbReference type="OrthoDB" id="673795at2759"/>
<evidence type="ECO:0000256" key="5">
    <source>
        <dbReference type="SAM" id="Coils"/>
    </source>
</evidence>
<dbReference type="PANTHER" id="PTHR31908">
    <property type="entry name" value="PROTEIN CROWDED NUCLEI 4"/>
    <property type="match status" value="1"/>
</dbReference>
<feature type="compositionally biased region" description="Polar residues" evidence="6">
    <location>
        <begin position="1034"/>
        <end position="1047"/>
    </location>
</feature>
<feature type="compositionally biased region" description="Polar residues" evidence="6">
    <location>
        <begin position="1017"/>
        <end position="1026"/>
    </location>
</feature>
<evidence type="ECO:0000256" key="3">
    <source>
        <dbReference type="ARBA" id="ARBA00024186"/>
    </source>
</evidence>
<dbReference type="AlphaFoldDB" id="A0A6P8DT88"/>
<comment type="subcellular location">
    <subcellularLocation>
        <location evidence="3">Nucleus lamina</location>
    </subcellularLocation>
</comment>
<dbReference type="InterPro" id="IPR040418">
    <property type="entry name" value="CRWN"/>
</dbReference>
<dbReference type="Proteomes" id="UP000515151">
    <property type="component" value="Chromosome 6"/>
</dbReference>
<keyword evidence="1 5" id="KW-0175">Coiled coil</keyword>
<organism evidence="7 8">
    <name type="scientific">Punica granatum</name>
    <name type="common">Pomegranate</name>
    <dbReference type="NCBI Taxonomy" id="22663"/>
    <lineage>
        <taxon>Eukaryota</taxon>
        <taxon>Viridiplantae</taxon>
        <taxon>Streptophyta</taxon>
        <taxon>Embryophyta</taxon>
        <taxon>Tracheophyta</taxon>
        <taxon>Spermatophyta</taxon>
        <taxon>Magnoliopsida</taxon>
        <taxon>eudicotyledons</taxon>
        <taxon>Gunneridae</taxon>
        <taxon>Pentapetalae</taxon>
        <taxon>rosids</taxon>
        <taxon>malvids</taxon>
        <taxon>Myrtales</taxon>
        <taxon>Lythraceae</taxon>
        <taxon>Punica</taxon>
    </lineage>
</organism>